<keyword evidence="3" id="KW-1185">Reference proteome</keyword>
<dbReference type="RefSeq" id="WP_236501641.1">
    <property type="nucleotide sequence ID" value="NZ_CP091244.1"/>
</dbReference>
<evidence type="ECO:0000313" key="3">
    <source>
        <dbReference type="Proteomes" id="UP001054801"/>
    </source>
</evidence>
<evidence type="ECO:0000313" key="2">
    <source>
        <dbReference type="EMBL" id="UJS26273.1"/>
    </source>
</evidence>
<gene>
    <name evidence="2" type="ORF">L2Y54_09600</name>
</gene>
<keyword evidence="1" id="KW-1133">Transmembrane helix</keyword>
<sequence length="79" mass="8720">MSEKLGNMTDVITIKGGIASTLITATVGFVQQNNIMLLLSALAALVTIVAGISRILTDWRKDARDQTLFDKQQRKRDDE</sequence>
<dbReference type="Proteomes" id="UP001054801">
    <property type="component" value="Chromosome"/>
</dbReference>
<name>A0ABY3T7L6_9GAMM</name>
<evidence type="ECO:0000256" key="1">
    <source>
        <dbReference type="SAM" id="Phobius"/>
    </source>
</evidence>
<reference evidence="2" key="1">
    <citation type="journal article" date="2022" name="Microorganisms">
        <title>Two New Species of Filamentous Sulfur Bacteria of the Genus Thiothrix, Thiothrix winogradskyi sp. nov. and 'Candidatus Thiothrix sulfatifontis' sp. nov.</title>
        <authorList>
            <person name="Ravin N.V."/>
            <person name="Rossetti S."/>
            <person name="Beletsky A.V."/>
            <person name="Kadnikov V.V."/>
            <person name="Rudenko T.S."/>
            <person name="Smolyakov D.D."/>
            <person name="Moskvitina M.I."/>
            <person name="Gureeva M.V."/>
            <person name="Mardanov A.V."/>
            <person name="Grabovich M.Y."/>
        </authorList>
    </citation>
    <scope>NUCLEOTIDE SEQUENCE</scope>
    <source>
        <strain evidence="2">CT3</strain>
    </source>
</reference>
<proteinExistence type="predicted"/>
<accession>A0ABY3T7L6</accession>
<feature type="transmembrane region" description="Helical" evidence="1">
    <location>
        <begin position="36"/>
        <end position="56"/>
    </location>
</feature>
<dbReference type="EMBL" id="CP091244">
    <property type="protein sequence ID" value="UJS26273.1"/>
    <property type="molecule type" value="Genomic_DNA"/>
</dbReference>
<keyword evidence="1" id="KW-0812">Transmembrane</keyword>
<protein>
    <recommendedName>
        <fullName evidence="4">Holin</fullName>
    </recommendedName>
</protein>
<feature type="transmembrane region" description="Helical" evidence="1">
    <location>
        <begin position="12"/>
        <end position="30"/>
    </location>
</feature>
<organism evidence="2 3">
    <name type="scientific">Thiothrix winogradskyi</name>
    <dbReference type="NCBI Taxonomy" id="96472"/>
    <lineage>
        <taxon>Bacteria</taxon>
        <taxon>Pseudomonadati</taxon>
        <taxon>Pseudomonadota</taxon>
        <taxon>Gammaproteobacteria</taxon>
        <taxon>Thiotrichales</taxon>
        <taxon>Thiotrichaceae</taxon>
        <taxon>Thiothrix</taxon>
    </lineage>
</organism>
<keyword evidence="1" id="KW-0472">Membrane</keyword>
<evidence type="ECO:0008006" key="4">
    <source>
        <dbReference type="Google" id="ProtNLM"/>
    </source>
</evidence>